<feature type="binding site" evidence="8">
    <location>
        <begin position="86"/>
        <end position="93"/>
    </location>
    <ligand>
        <name>substrate</name>
    </ligand>
</feature>
<feature type="site" description="Transition state stabilizer" evidence="9">
    <location>
        <position position="260"/>
    </location>
</feature>
<dbReference type="GO" id="GO:0046856">
    <property type="term" value="P:phosphatidylinositol dephosphorylation"/>
    <property type="evidence" value="ECO:0007669"/>
    <property type="project" value="InterPro"/>
</dbReference>
<dbReference type="Gene3D" id="3.40.50.1240">
    <property type="entry name" value="Phosphoglycerate mutase-like"/>
    <property type="match status" value="1"/>
</dbReference>
<evidence type="ECO:0000256" key="6">
    <source>
        <dbReference type="ARBA" id="ARBA00023235"/>
    </source>
</evidence>
<evidence type="ECO:0000256" key="10">
    <source>
        <dbReference type="SAM" id="MobiDB-lite"/>
    </source>
</evidence>
<dbReference type="SUPFAM" id="SSF56219">
    <property type="entry name" value="DNase I-like"/>
    <property type="match status" value="1"/>
</dbReference>
<dbReference type="HAMAP" id="MF_01039">
    <property type="entry name" value="PGAM_GpmA"/>
    <property type="match status" value="1"/>
</dbReference>
<dbReference type="GO" id="GO:0004619">
    <property type="term" value="F:phosphoglycerate mutase activity"/>
    <property type="evidence" value="ECO:0007669"/>
    <property type="project" value="UniProtKB-EC"/>
</dbReference>
<dbReference type="GO" id="GO:0004445">
    <property type="term" value="F:inositol-polyphosphate 5-phosphatase activity"/>
    <property type="evidence" value="ECO:0007669"/>
    <property type="project" value="InterPro"/>
</dbReference>
<feature type="binding site" evidence="8">
    <location>
        <begin position="217"/>
        <end position="218"/>
    </location>
    <ligand>
        <name>substrate</name>
    </ligand>
</feature>
<dbReference type="SUPFAM" id="SSF53254">
    <property type="entry name" value="Phosphoglycerate mutase-like"/>
    <property type="match status" value="1"/>
</dbReference>
<dbReference type="AlphaFoldDB" id="A0A0E0CRK6"/>
<reference evidence="12" key="2">
    <citation type="submission" date="2018-05" db="EMBL/GenBank/DDBJ databases">
        <title>OmerRS3 (Oryza meridionalis Reference Sequence Version 3).</title>
        <authorList>
            <person name="Zhang J."/>
            <person name="Kudrna D."/>
            <person name="Lee S."/>
            <person name="Talag J."/>
            <person name="Welchert J."/>
            <person name="Wing R.A."/>
        </authorList>
    </citation>
    <scope>NUCLEOTIDE SEQUENCE [LARGE SCALE GENOMIC DNA]</scope>
    <source>
        <strain evidence="12">cv. OR44</strain>
    </source>
</reference>
<dbReference type="Proteomes" id="UP000008021">
    <property type="component" value="Chromosome 2"/>
</dbReference>
<feature type="domain" description="Inositol polyphosphate-related phosphatase" evidence="11">
    <location>
        <begin position="522"/>
        <end position="822"/>
    </location>
</feature>
<dbReference type="Gramene" id="OMERI02G31350.1">
    <property type="protein sequence ID" value="OMERI02G31350.1"/>
    <property type="gene ID" value="OMERI02G31350"/>
</dbReference>
<dbReference type="InterPro" id="IPR001345">
    <property type="entry name" value="PG/BPGM_mutase_AS"/>
</dbReference>
<keyword evidence="6" id="KW-0413">Isomerase</keyword>
<feature type="binding site" evidence="8">
    <location>
        <begin position="190"/>
        <end position="193"/>
    </location>
    <ligand>
        <name>substrate</name>
    </ligand>
</feature>
<dbReference type="SMART" id="SM00855">
    <property type="entry name" value="PGAM"/>
    <property type="match status" value="1"/>
</dbReference>
<dbReference type="NCBIfam" id="NF002217">
    <property type="entry name" value="PRK01112.1"/>
    <property type="match status" value="1"/>
</dbReference>
<organism evidence="12">
    <name type="scientific">Oryza meridionalis</name>
    <dbReference type="NCBI Taxonomy" id="40149"/>
    <lineage>
        <taxon>Eukaryota</taxon>
        <taxon>Viridiplantae</taxon>
        <taxon>Streptophyta</taxon>
        <taxon>Embryophyta</taxon>
        <taxon>Tracheophyta</taxon>
        <taxon>Spermatophyta</taxon>
        <taxon>Magnoliopsida</taxon>
        <taxon>Liliopsida</taxon>
        <taxon>Poales</taxon>
        <taxon>Poaceae</taxon>
        <taxon>BOP clade</taxon>
        <taxon>Oryzoideae</taxon>
        <taxon>Oryzeae</taxon>
        <taxon>Oryzinae</taxon>
        <taxon>Oryza</taxon>
    </lineage>
</organism>
<evidence type="ECO:0000256" key="7">
    <source>
        <dbReference type="PIRSR" id="PIRSR613078-1"/>
    </source>
</evidence>
<dbReference type="InterPro" id="IPR045849">
    <property type="entry name" value="IP5P_plant"/>
</dbReference>
<dbReference type="Pfam" id="PF00300">
    <property type="entry name" value="His_Phos_1"/>
    <property type="match status" value="1"/>
</dbReference>
<dbReference type="InterPro" id="IPR000300">
    <property type="entry name" value="IPPc"/>
</dbReference>
<dbReference type="PANTHER" id="PTHR45666">
    <property type="entry name" value="TYPE IV INOSITOL POLYPHOSPHATE 5-PHOSPHATASE 9"/>
    <property type="match status" value="1"/>
</dbReference>
<dbReference type="eggNOG" id="KOG0565">
    <property type="taxonomic scope" value="Eukaryota"/>
</dbReference>
<feature type="region of interest" description="Disordered" evidence="10">
    <location>
        <begin position="463"/>
        <end position="500"/>
    </location>
</feature>
<dbReference type="PROSITE" id="PS00175">
    <property type="entry name" value="PG_MUTASE"/>
    <property type="match status" value="1"/>
</dbReference>
<evidence type="ECO:0000259" key="11">
    <source>
        <dbReference type="SMART" id="SM00128"/>
    </source>
</evidence>
<evidence type="ECO:0000256" key="1">
    <source>
        <dbReference type="ARBA" id="ARBA00006717"/>
    </source>
</evidence>
<accession>A0A0E0CRK6</accession>
<evidence type="ECO:0000256" key="4">
    <source>
        <dbReference type="ARBA" id="ARBA00022801"/>
    </source>
</evidence>
<dbReference type="EC" id="5.4.2.11" evidence="3"/>
<dbReference type="InterPro" id="IPR036691">
    <property type="entry name" value="Endo/exonu/phosph_ase_sf"/>
</dbReference>
<evidence type="ECO:0000256" key="2">
    <source>
        <dbReference type="ARBA" id="ARBA00010768"/>
    </source>
</evidence>
<dbReference type="Pfam" id="PF22669">
    <property type="entry name" value="Exo_endo_phos2"/>
    <property type="match status" value="1"/>
</dbReference>
<dbReference type="InterPro" id="IPR013078">
    <property type="entry name" value="His_Pase_superF_clade-1"/>
</dbReference>
<dbReference type="FunFam" id="3.60.10.10:FF:000028">
    <property type="entry name" value="Type IV inositol polyphosphate 5-phosphatase 7"/>
    <property type="match status" value="1"/>
</dbReference>
<dbReference type="PANTHER" id="PTHR45666:SF3">
    <property type="entry name" value="TYPE I INOSITOL POLYPHOSPHATE 5-PHOSPHATASE 5"/>
    <property type="match status" value="1"/>
</dbReference>
<evidence type="ECO:0000256" key="8">
    <source>
        <dbReference type="PIRSR" id="PIRSR613078-2"/>
    </source>
</evidence>
<dbReference type="FunFam" id="3.60.10.10:FF:000017">
    <property type="entry name" value="Type I inositol polyphosphate 5-phosphatase 5"/>
    <property type="match status" value="1"/>
</dbReference>
<comment type="similarity">
    <text evidence="2">Belongs to the inositol polyphosphate 5-phosphatase family.</text>
</comment>
<dbReference type="InterPro" id="IPR029033">
    <property type="entry name" value="His_PPase_superfam"/>
</dbReference>
<feature type="binding site" evidence="8">
    <location>
        <position position="201"/>
    </location>
    <ligand>
        <name>substrate</name>
    </ligand>
</feature>
<reference evidence="12" key="1">
    <citation type="submission" date="2015-04" db="UniProtKB">
        <authorList>
            <consortium name="EnsemblPlants"/>
        </authorList>
    </citation>
    <scope>IDENTIFICATION</scope>
</reference>
<keyword evidence="5" id="KW-0324">Glycolysis</keyword>
<feature type="active site" description="Tele-phosphohistidine intermediate" evidence="7">
    <location>
        <position position="87"/>
    </location>
</feature>
<evidence type="ECO:0000256" key="5">
    <source>
        <dbReference type="ARBA" id="ARBA00023152"/>
    </source>
</evidence>
<sequence length="853" mass="95063">MAASTSQHALVSVKSLCTGANFGFEKRTSKVRFVSVGRCCSGTRKLGLVCASNSHSSVMEPAQLPLSPESGITPKKSSESALILIRHGESLWNEKNLFTGCVDVPLTPKGVDEAIEAGKRICNIPVDVIYTSSLIRAQMTAMLAMMQHRRKKVPIVVHSESEQAHRWSKIYSEETKKQSIPVITAWQLNERMYGELQGLNKQETADRFGKEQVHEWRRSYDIPPPNGESLEMCAERAVAYFKDQIVPQLVAGKHVMIAAHGNSLRSIIMHLDKLTSQEVISLELSTGIPMLYIFKEGKFIRRGSPAGPSEAGVYAYTRPASVDEFVKNGKKKKSFMSSIFRKKGRSGTGSSDKKLLSRRDIVFDRHCTTKIESLTLSCLDSSHRQFDTREYRVFVGTWNVAGKPPNSSLNLEDFLQIEGLPDIYVLGFQEIVPLNAGNVLVIEDNEPAAKWLGLIYQALNKPQDQSSGDELSPPETSDSRQGGSGSGSGSRDSIPKSSSGGMLFFQKPSLKMLSKNYRVDSALVKTCTCLTDPSTMQRRAREMREFLYRVEASPPPSLASAAAAAAAEEDGGPDAGGELARSSVNYCLIASKQMVGIFLSVWVRRELVQYIGHLRVDSVGRGIMGRLGNKGCIAMSMTLHQTSVCFVCSHLASGEKEGDEVRRNSDVAEIIKSTQFPRICKVPGQRIPDKILDHDRVIWLGDLNYRVALSYDETKTLMGENDWDTLLEKDQLMIERQAGRVFKGWKEGKIYFAPTYKYKQNSDSYAGETAKSKKKRRTPAWCDRILWHGQGIEQLQYIRGESRFSDHRPVCSVFVIEADVDNGSMIRKGYSTLDSRIHCESPIPQRHSFYDDF</sequence>
<dbReference type="CDD" id="cd07067">
    <property type="entry name" value="HP_PGM_like"/>
    <property type="match status" value="1"/>
</dbReference>
<dbReference type="GO" id="GO:0034485">
    <property type="term" value="F:phosphatidylinositol-3,4,5-trisphosphate 5-phosphatase activity"/>
    <property type="evidence" value="ECO:0007669"/>
    <property type="project" value="TreeGrafter"/>
</dbReference>
<evidence type="ECO:0000313" key="13">
    <source>
        <dbReference type="Proteomes" id="UP000008021"/>
    </source>
</evidence>
<feature type="binding site" evidence="8">
    <location>
        <begin position="99"/>
        <end position="100"/>
    </location>
    <ligand>
        <name>substrate</name>
    </ligand>
</feature>
<dbReference type="GO" id="GO:0006096">
    <property type="term" value="P:glycolytic process"/>
    <property type="evidence" value="ECO:0007669"/>
    <property type="project" value="UniProtKB-KW"/>
</dbReference>
<comment type="similarity">
    <text evidence="1">Belongs to the phosphoglycerate mutase family. BPG-dependent PGAM subfamily.</text>
</comment>
<dbReference type="HOGENOM" id="CLU_013674_0_0_1"/>
<evidence type="ECO:0000256" key="3">
    <source>
        <dbReference type="ARBA" id="ARBA00012028"/>
    </source>
</evidence>
<feature type="active site" description="Proton donor/acceptor" evidence="7">
    <location>
        <position position="190"/>
    </location>
</feature>
<proteinExistence type="inferred from homology"/>
<keyword evidence="4" id="KW-0378">Hydrolase</keyword>
<feature type="binding site" evidence="8">
    <location>
        <position position="136"/>
    </location>
    <ligand>
        <name>substrate</name>
    </ligand>
</feature>
<evidence type="ECO:0000313" key="12">
    <source>
        <dbReference type="EnsemblPlants" id="OMERI02G31350.1"/>
    </source>
</evidence>
<evidence type="ECO:0000256" key="9">
    <source>
        <dbReference type="PIRSR" id="PIRSR613078-3"/>
    </source>
</evidence>
<dbReference type="STRING" id="40149.A0A0E0CRK6"/>
<dbReference type="InterPro" id="IPR005952">
    <property type="entry name" value="Phosphogly_mut1"/>
</dbReference>
<feature type="binding site" evidence="8">
    <location>
        <begin position="261"/>
        <end position="262"/>
    </location>
    <ligand>
        <name>substrate</name>
    </ligand>
</feature>
<name>A0A0E0CRK6_9ORYZ</name>
<keyword evidence="13" id="KW-1185">Reference proteome</keyword>
<dbReference type="GO" id="GO:0004439">
    <property type="term" value="F:phosphatidylinositol-4,5-bisphosphate 5-phosphatase activity"/>
    <property type="evidence" value="ECO:0007669"/>
    <property type="project" value="TreeGrafter"/>
</dbReference>
<protein>
    <recommendedName>
        <fullName evidence="3">phosphoglycerate mutase (2,3-diphosphoglycerate-dependent)</fullName>
        <ecNumber evidence="3">5.4.2.11</ecNumber>
    </recommendedName>
</protein>
<dbReference type="EnsemblPlants" id="OMERI02G31350.1">
    <property type="protein sequence ID" value="OMERI02G31350.1"/>
    <property type="gene ID" value="OMERI02G31350"/>
</dbReference>
<dbReference type="SMART" id="SM00128">
    <property type="entry name" value="IPPc"/>
    <property type="match status" value="1"/>
</dbReference>
<dbReference type="Gene3D" id="3.60.10.10">
    <property type="entry name" value="Endonuclease/exonuclease/phosphatase"/>
    <property type="match status" value="2"/>
</dbReference>